<dbReference type="Proteomes" id="UP001300871">
    <property type="component" value="Unassembled WGS sequence"/>
</dbReference>
<name>A0AAW6AUT4_CLOSY</name>
<comment type="caution">
    <text evidence="1">The sequence shown here is derived from an EMBL/GenBank/DDBJ whole genome shotgun (WGS) entry which is preliminary data.</text>
</comment>
<organism evidence="1 2">
    <name type="scientific">Clostridium symbiosum</name>
    <name type="common">Bacteroides symbiosus</name>
    <dbReference type="NCBI Taxonomy" id="1512"/>
    <lineage>
        <taxon>Bacteria</taxon>
        <taxon>Bacillati</taxon>
        <taxon>Bacillota</taxon>
        <taxon>Clostridia</taxon>
        <taxon>Lachnospirales</taxon>
        <taxon>Lachnospiraceae</taxon>
        <taxon>Otoolea</taxon>
    </lineage>
</organism>
<evidence type="ECO:0000313" key="2">
    <source>
        <dbReference type="Proteomes" id="UP001300871"/>
    </source>
</evidence>
<protein>
    <submittedName>
        <fullName evidence="1">Uncharacterized protein</fullName>
    </submittedName>
</protein>
<dbReference type="RefSeq" id="WP_215629258.1">
    <property type="nucleotide sequence ID" value="NZ_JAQLGH010000021.1"/>
</dbReference>
<accession>A0AAW6AUT4</accession>
<evidence type="ECO:0000313" key="1">
    <source>
        <dbReference type="EMBL" id="MDB2000461.1"/>
    </source>
</evidence>
<gene>
    <name evidence="1" type="ORF">PM006_09635</name>
</gene>
<proteinExistence type="predicted"/>
<reference evidence="1" key="1">
    <citation type="submission" date="2023-01" db="EMBL/GenBank/DDBJ databases">
        <title>Human gut microbiome strain richness.</title>
        <authorList>
            <person name="Chen-Liaw A."/>
        </authorList>
    </citation>
    <scope>NUCLEOTIDE SEQUENCE</scope>
    <source>
        <strain evidence="1">B1_m1001713B170214d0_201011</strain>
    </source>
</reference>
<sequence length="140" mass="16493">MQKEKIETFIKQLSKDTINNKIEWSYLYNLKNVSQDSNPSVFFLLFEDEFRHINFDDSFYAPLPNGFIYILNETTESGRDGTVLTGYRIYLQQDEAEKISRISCEQSPIFQLINSINSYLIKEETDIENFIDDYLSNSDQ</sequence>
<dbReference type="AlphaFoldDB" id="A0AAW6AUT4"/>
<dbReference type="EMBL" id="JAQLGM010000020">
    <property type="protein sequence ID" value="MDB2000461.1"/>
    <property type="molecule type" value="Genomic_DNA"/>
</dbReference>